<feature type="domain" description="TonB-dependent receptor plug" evidence="18">
    <location>
        <begin position="81"/>
        <end position="184"/>
    </location>
</feature>
<evidence type="ECO:0000256" key="14">
    <source>
        <dbReference type="PROSITE-ProRule" id="PRU01360"/>
    </source>
</evidence>
<name>A0A261TT82_9BORD</name>
<keyword evidence="11 14" id="KW-0472">Membrane</keyword>
<keyword evidence="9" id="KW-0406">Ion transport</keyword>
<keyword evidence="6 14" id="KW-0812">Transmembrane</keyword>
<keyword evidence="13 14" id="KW-0998">Cell outer membrane</keyword>
<comment type="subcellular location">
    <subcellularLocation>
        <location evidence="1 14">Cell outer membrane</location>
        <topology evidence="1 14">Multi-pass membrane protein</topology>
    </subcellularLocation>
</comment>
<feature type="signal peptide" evidence="16">
    <location>
        <begin position="1"/>
        <end position="30"/>
    </location>
</feature>
<evidence type="ECO:0000256" key="12">
    <source>
        <dbReference type="ARBA" id="ARBA00023170"/>
    </source>
</evidence>
<keyword evidence="20" id="KW-1185">Reference proteome</keyword>
<dbReference type="FunFam" id="2.170.130.10:FF:000001">
    <property type="entry name" value="Catecholate siderophore TonB-dependent receptor"/>
    <property type="match status" value="1"/>
</dbReference>
<comment type="similarity">
    <text evidence="2 14 15">Belongs to the TonB-dependent receptor family.</text>
</comment>
<dbReference type="InterPro" id="IPR012910">
    <property type="entry name" value="Plug_dom"/>
</dbReference>
<dbReference type="SUPFAM" id="SSF56935">
    <property type="entry name" value="Porins"/>
    <property type="match status" value="1"/>
</dbReference>
<evidence type="ECO:0000256" key="13">
    <source>
        <dbReference type="ARBA" id="ARBA00023237"/>
    </source>
</evidence>
<evidence type="ECO:0000256" key="11">
    <source>
        <dbReference type="ARBA" id="ARBA00023136"/>
    </source>
</evidence>
<feature type="domain" description="TonB-dependent receptor-like beta-barrel" evidence="17">
    <location>
        <begin position="259"/>
        <end position="687"/>
    </location>
</feature>
<keyword evidence="8" id="KW-0408">Iron</keyword>
<keyword evidence="3 14" id="KW-0813">Transport</keyword>
<dbReference type="InterPro" id="IPR010105">
    <property type="entry name" value="TonB_sidphr_rcpt"/>
</dbReference>
<dbReference type="RefSeq" id="WP_094838944.1">
    <property type="nucleotide sequence ID" value="NZ_NEVQ01000021.1"/>
</dbReference>
<gene>
    <name evidence="19" type="ORF">CAL20_20600</name>
</gene>
<accession>A0A261TT82</accession>
<keyword evidence="5" id="KW-0410">Iron transport</keyword>
<dbReference type="PROSITE" id="PS52016">
    <property type="entry name" value="TONB_DEPENDENT_REC_3"/>
    <property type="match status" value="1"/>
</dbReference>
<comment type="caution">
    <text evidence="19">The sequence shown here is derived from an EMBL/GenBank/DDBJ whole genome shotgun (WGS) entry which is preliminary data.</text>
</comment>
<evidence type="ECO:0000256" key="7">
    <source>
        <dbReference type="ARBA" id="ARBA00022729"/>
    </source>
</evidence>
<keyword evidence="10 15" id="KW-0798">TonB box</keyword>
<evidence type="ECO:0000256" key="8">
    <source>
        <dbReference type="ARBA" id="ARBA00023004"/>
    </source>
</evidence>
<evidence type="ECO:0000256" key="4">
    <source>
        <dbReference type="ARBA" id="ARBA00022452"/>
    </source>
</evidence>
<evidence type="ECO:0000256" key="5">
    <source>
        <dbReference type="ARBA" id="ARBA00022496"/>
    </source>
</evidence>
<dbReference type="EMBL" id="NEVQ01000021">
    <property type="protein sequence ID" value="OZI52481.1"/>
    <property type="molecule type" value="Genomic_DNA"/>
</dbReference>
<dbReference type="InterPro" id="IPR039426">
    <property type="entry name" value="TonB-dep_rcpt-like"/>
</dbReference>
<evidence type="ECO:0000256" key="1">
    <source>
        <dbReference type="ARBA" id="ARBA00004571"/>
    </source>
</evidence>
<dbReference type="GO" id="GO:0038023">
    <property type="term" value="F:signaling receptor activity"/>
    <property type="evidence" value="ECO:0007669"/>
    <property type="project" value="InterPro"/>
</dbReference>
<evidence type="ECO:0000256" key="10">
    <source>
        <dbReference type="ARBA" id="ARBA00023077"/>
    </source>
</evidence>
<dbReference type="GO" id="GO:0009279">
    <property type="term" value="C:cell outer membrane"/>
    <property type="evidence" value="ECO:0007669"/>
    <property type="project" value="UniProtKB-SubCell"/>
</dbReference>
<dbReference type="Pfam" id="PF00593">
    <property type="entry name" value="TonB_dep_Rec_b-barrel"/>
    <property type="match status" value="1"/>
</dbReference>
<dbReference type="InterPro" id="IPR037066">
    <property type="entry name" value="Plug_dom_sf"/>
</dbReference>
<evidence type="ECO:0000313" key="20">
    <source>
        <dbReference type="Proteomes" id="UP000216885"/>
    </source>
</evidence>
<keyword evidence="4 14" id="KW-1134">Transmembrane beta strand</keyword>
<evidence type="ECO:0000256" key="6">
    <source>
        <dbReference type="ARBA" id="ARBA00022692"/>
    </source>
</evidence>
<keyword evidence="7 16" id="KW-0732">Signal</keyword>
<evidence type="ECO:0000256" key="9">
    <source>
        <dbReference type="ARBA" id="ARBA00023065"/>
    </source>
</evidence>
<evidence type="ECO:0000313" key="19">
    <source>
        <dbReference type="EMBL" id="OZI52481.1"/>
    </source>
</evidence>
<dbReference type="PANTHER" id="PTHR32552">
    <property type="entry name" value="FERRICHROME IRON RECEPTOR-RELATED"/>
    <property type="match status" value="1"/>
</dbReference>
<dbReference type="Proteomes" id="UP000216885">
    <property type="component" value="Unassembled WGS sequence"/>
</dbReference>
<feature type="chain" id="PRO_5012288966" evidence="16">
    <location>
        <begin position="31"/>
        <end position="718"/>
    </location>
</feature>
<evidence type="ECO:0000259" key="18">
    <source>
        <dbReference type="Pfam" id="PF07715"/>
    </source>
</evidence>
<dbReference type="Gene3D" id="2.40.170.20">
    <property type="entry name" value="TonB-dependent receptor, beta-barrel domain"/>
    <property type="match status" value="1"/>
</dbReference>
<dbReference type="CDD" id="cd01347">
    <property type="entry name" value="ligand_gated_channel"/>
    <property type="match status" value="1"/>
</dbReference>
<dbReference type="InterPro" id="IPR000531">
    <property type="entry name" value="Beta-barrel_TonB"/>
</dbReference>
<protein>
    <submittedName>
        <fullName evidence="19">TonB-dependent siderophore receptor</fullName>
    </submittedName>
</protein>
<dbReference type="GO" id="GO:0015891">
    <property type="term" value="P:siderophore transport"/>
    <property type="evidence" value="ECO:0007669"/>
    <property type="project" value="InterPro"/>
</dbReference>
<evidence type="ECO:0000259" key="17">
    <source>
        <dbReference type="Pfam" id="PF00593"/>
    </source>
</evidence>
<dbReference type="NCBIfam" id="TIGR01783">
    <property type="entry name" value="TonB-siderophor"/>
    <property type="match status" value="1"/>
</dbReference>
<proteinExistence type="inferred from homology"/>
<dbReference type="FunFam" id="2.40.170.20:FF:000005">
    <property type="entry name" value="TonB-dependent siderophore receptor"/>
    <property type="match status" value="1"/>
</dbReference>
<evidence type="ECO:0000256" key="16">
    <source>
        <dbReference type="SAM" id="SignalP"/>
    </source>
</evidence>
<evidence type="ECO:0000256" key="15">
    <source>
        <dbReference type="RuleBase" id="RU003357"/>
    </source>
</evidence>
<evidence type="ECO:0000256" key="3">
    <source>
        <dbReference type="ARBA" id="ARBA00022448"/>
    </source>
</evidence>
<dbReference type="AlphaFoldDB" id="A0A261TT82"/>
<dbReference type="Gene3D" id="2.170.130.10">
    <property type="entry name" value="TonB-dependent receptor, plug domain"/>
    <property type="match status" value="1"/>
</dbReference>
<dbReference type="GO" id="GO:0015344">
    <property type="term" value="F:siderophore uptake transmembrane transporter activity"/>
    <property type="evidence" value="ECO:0007669"/>
    <property type="project" value="TreeGrafter"/>
</dbReference>
<reference evidence="19 20" key="1">
    <citation type="submission" date="2017-05" db="EMBL/GenBank/DDBJ databases">
        <title>Complete and WGS of Bordetella genogroups.</title>
        <authorList>
            <person name="Spilker T."/>
            <person name="LiPuma J."/>
        </authorList>
    </citation>
    <scope>NUCLEOTIDE SEQUENCE [LARGE SCALE GENOMIC DNA]</scope>
    <source>
        <strain evidence="19 20">AU9919</strain>
    </source>
</reference>
<dbReference type="InterPro" id="IPR036942">
    <property type="entry name" value="Beta-barrel_TonB_sf"/>
</dbReference>
<organism evidence="19 20">
    <name type="scientific">Bordetella genomosp. 4</name>
    <dbReference type="NCBI Taxonomy" id="463044"/>
    <lineage>
        <taxon>Bacteria</taxon>
        <taxon>Pseudomonadati</taxon>
        <taxon>Pseudomonadota</taxon>
        <taxon>Betaproteobacteria</taxon>
        <taxon>Burkholderiales</taxon>
        <taxon>Alcaligenaceae</taxon>
        <taxon>Bordetella</taxon>
    </lineage>
</organism>
<dbReference type="Pfam" id="PF07715">
    <property type="entry name" value="Plug"/>
    <property type="match status" value="1"/>
</dbReference>
<keyword evidence="12 19" id="KW-0675">Receptor</keyword>
<dbReference type="PANTHER" id="PTHR32552:SF68">
    <property type="entry name" value="FERRICHROME OUTER MEMBRANE TRANSPORTER_PHAGE RECEPTOR"/>
    <property type="match status" value="1"/>
</dbReference>
<sequence>MKTNSIPPRVAPLIPHYALALLLGFGCAHTAQSQTTSTTGTVSTLPSVVVQGSGLDDAGTGPVHGYVAEETTTGSKIATPLREIPQSVSVVGAEEIRDRGARTVSQAIQYVPGVQVSNFGGAEVRNDWIVLRGFDAKITGDYRDGLNQLPYDQIRARTDPYGLERVEVIRGPSSVLYGQVAPGGLVNRITKRPTLDPFGEVVLQAGSFDWRQAAFDMGGPIDEDGKYLYRLTGIWRDAGNQVKYDSDHRYQDDVGYIAPAFTWRPNADTSLTLLTHYQHDKTDGESRPVYPTHVPVGDYGFNRYDRKQYAIGYLFEHRFNDRVTVRQNARYQRGTLDQRDLYSLGLRPDGHTLRRYALVSEEEADGVVVDTQGEFKFNTGRVSHTLLTGFDYRFQDGQQWYRQGLAPDLDLDNPVYDQDIPYPLEQNTIIDQKDVNRQFGLYVQDQIKVDQVVVTAGWRQDWARSASRNRLVGDTTRQNDTALTGRLGLAYLFESGITPYVSYSTSFLPQSGVARDGTPFRPTKGEQYEFGIKYQPPGSESLVAVSFFDLTQRNALTPDPSNTQFSVQTGKIRSRGIELEGKASLSRGLDLVASYTLNDVTVTQSNNPLEKDNTPIVTPRHMASAWINYTLPHTALSGLGMGVGVRYIGKTYVDVANTMENGSSFMVDASMHYQLAQWRFAVDATNLFNKETVVCRNNELNCRYGLERTIIASVAYRW</sequence>
<evidence type="ECO:0000256" key="2">
    <source>
        <dbReference type="ARBA" id="ARBA00009810"/>
    </source>
</evidence>
<dbReference type="PROSITE" id="PS51257">
    <property type="entry name" value="PROKAR_LIPOPROTEIN"/>
    <property type="match status" value="1"/>
</dbReference>